<name>A0ABX3P7Y7_9HYPH</name>
<dbReference type="Proteomes" id="UP000192652">
    <property type="component" value="Unassembled WGS sequence"/>
</dbReference>
<gene>
    <name evidence="4" type="ORF">BTR14_20530</name>
</gene>
<feature type="region of interest" description="Disordered" evidence="2">
    <location>
        <begin position="1122"/>
        <end position="1144"/>
    </location>
</feature>
<reference evidence="4 5" key="1">
    <citation type="journal article" date="2017" name="Antonie Van Leeuwenhoek">
        <title>Rhizobium rhizosphaerae sp. nov., a novel species isolated from rice rhizosphere.</title>
        <authorList>
            <person name="Zhao J.J."/>
            <person name="Zhang J."/>
            <person name="Zhang R.J."/>
            <person name="Zhang C.W."/>
            <person name="Yin H.Q."/>
            <person name="Zhang X.X."/>
        </authorList>
    </citation>
    <scope>NUCLEOTIDE SEQUENCE [LARGE SCALE GENOMIC DNA]</scope>
    <source>
        <strain evidence="4 5">RD15</strain>
    </source>
</reference>
<accession>A0ABX3P7Y7</accession>
<comment type="caution">
    <text evidence="4">The sequence shown here is derived from an EMBL/GenBank/DDBJ whole genome shotgun (WGS) entry which is preliminary data.</text>
</comment>
<evidence type="ECO:0000313" key="5">
    <source>
        <dbReference type="Proteomes" id="UP000192652"/>
    </source>
</evidence>
<dbReference type="InterPro" id="IPR009628">
    <property type="entry name" value="Phage_tape_measure_N"/>
</dbReference>
<proteinExistence type="predicted"/>
<organism evidence="4 5">
    <name type="scientific">Xaviernesmea rhizosphaerae</name>
    <dbReference type="NCBI Taxonomy" id="1672749"/>
    <lineage>
        <taxon>Bacteria</taxon>
        <taxon>Pseudomonadati</taxon>
        <taxon>Pseudomonadota</taxon>
        <taxon>Alphaproteobacteria</taxon>
        <taxon>Hyphomicrobiales</taxon>
        <taxon>Rhizobiaceae</taxon>
        <taxon>Rhizobium/Agrobacterium group</taxon>
        <taxon>Xaviernesmea</taxon>
    </lineage>
</organism>
<feature type="domain" description="Bacteriophage tail tape measure N-terminal" evidence="3">
    <location>
        <begin position="153"/>
        <end position="244"/>
    </location>
</feature>
<evidence type="ECO:0000259" key="3">
    <source>
        <dbReference type="Pfam" id="PF06791"/>
    </source>
</evidence>
<evidence type="ECO:0000256" key="2">
    <source>
        <dbReference type="SAM" id="MobiDB-lite"/>
    </source>
</evidence>
<protein>
    <recommendedName>
        <fullName evidence="3">Bacteriophage tail tape measure N-terminal domain-containing protein</fullName>
    </recommendedName>
</protein>
<keyword evidence="5" id="KW-1185">Reference proteome</keyword>
<evidence type="ECO:0000256" key="1">
    <source>
        <dbReference type="SAM" id="Coils"/>
    </source>
</evidence>
<sequence>MAAGAEKAAGALKLIDLQLGEVGVKAGRTRSITEQLTNRYVEGAKEAATMSRALQNLSVELERGKVSETQASAIYRGLVREIGAAANETNLFAAAHNKLGTIVAATNRELAEEVRLTNEATRARTALQQTEARLAQHQSLGRSSPANDNTAHRQFAAQNVAFQLQDVVTTAAGGMNPLMIGLQQGSQISGAFGGMGAKAAGATLLSAIGGLLSPVSLLAVGLTAAGAAAIKFGVDAISGTAEADKAVTNHARLVRDVQAAYKDASGGLAEYQQRSAAEVEASARLNFQAAQKAYKKEVTGFVDSIVPSGGLFGRLGFDRQFEPFRKEITDLKDAAKTSTPDLAAFRAAVEARAQIDPSFGAIRDKLLAAGESAFDAERALKSAQEIIDITGGTAQNQVSGIKALTDALRELASVGQPVATDMERIAAAGNTAMRGMARLSPQEFEEGRRRLLIGQSLAQQRLDAQSVVNSSGVRVTPPTPTARPNIELDWTNDDQTRLDLENSRRRMQAELQSLRARSVDEKAAAAGAREAATVIHGEDDATRQGRISLAQTLARAQAEHQLEEAQRARLTAIRQGLEQERLGVQLIGQTIDKTTELQTQYRLMSALREEAARNGITSESEFQRLYAREIELTRQASAEFGKLARTRAVGQLRDNLTFERDQLFRTSTEQQIAQTQRGAGLPVDMSSPEADMIRKNMQIAEWRSSISTFATDFRQELVSSGGKVGQALGKTLLNAAVNALTKDLDKQLENIFTKLLSALLKGGDNAAGAGNAAAGIAGKVLSSANTGLGSDGLTPGARSAFSAAASGSASAGAGAAASGDIASYITKAAMQRGIDPDIALRVARSEGGLDSWNRQSLVMKNGVQEPSFGPYQLYMGGGLGNAFQRQTGLDPRLAANGPAGVDFALDHAAKNGWGAWYGAKHAGIGNWQGIGAAPGVGAEQTGSVMNSVLQQGSAAAKGLGDVAKATTGTVQGVGQLGTALSSLGQQMSLSPMSGSAVGQYGGLWGGIGKMIGGISPTSSLWAPNTTLQSFLMTGHADGTESSPGGLVMVGERGREIVNMPRGAQVTPNHRTESLMAAAANSNRGSGGGDGGTSITVQVMGNAYGNAHLEKVVSEGVRSGLASKAQSDRRGGAGALYQSYQKQKA</sequence>
<keyword evidence="1" id="KW-0175">Coiled coil</keyword>
<dbReference type="EMBL" id="MSPX01000023">
    <property type="protein sequence ID" value="OQP84191.1"/>
    <property type="molecule type" value="Genomic_DNA"/>
</dbReference>
<feature type="coiled-coil region" evidence="1">
    <location>
        <begin position="553"/>
        <end position="580"/>
    </location>
</feature>
<evidence type="ECO:0000313" key="4">
    <source>
        <dbReference type="EMBL" id="OQP84191.1"/>
    </source>
</evidence>
<dbReference type="Pfam" id="PF06791">
    <property type="entry name" value="TMP_2"/>
    <property type="match status" value="1"/>
</dbReference>